<dbReference type="Pfam" id="PF02863">
    <property type="entry name" value="Arg_repressor_C"/>
    <property type="match status" value="1"/>
</dbReference>
<dbReference type="GO" id="GO:0051259">
    <property type="term" value="P:protein complex oligomerization"/>
    <property type="evidence" value="ECO:0007669"/>
    <property type="project" value="InterPro"/>
</dbReference>
<feature type="domain" description="Arginine repressor C-terminal" evidence="10">
    <location>
        <begin position="74"/>
        <end position="140"/>
    </location>
</feature>
<dbReference type="GO" id="GO:0003677">
    <property type="term" value="F:DNA binding"/>
    <property type="evidence" value="ECO:0007669"/>
    <property type="project" value="UniProtKB-KW"/>
</dbReference>
<dbReference type="SUPFAM" id="SSF46785">
    <property type="entry name" value="Winged helix' DNA-binding domain"/>
    <property type="match status" value="1"/>
</dbReference>
<comment type="similarity">
    <text evidence="2 7">Belongs to the ArgR family.</text>
</comment>
<keyword evidence="7" id="KW-0055">Arginine biosynthesis</keyword>
<feature type="domain" description="Arginine repressor DNA-binding" evidence="9">
    <location>
        <begin position="2"/>
        <end position="65"/>
    </location>
</feature>
<comment type="pathway">
    <text evidence="7">Amino-acid biosynthesis; L-arginine biosynthesis [regulation].</text>
</comment>
<evidence type="ECO:0000256" key="5">
    <source>
        <dbReference type="ARBA" id="ARBA00023125"/>
    </source>
</evidence>
<evidence type="ECO:0000313" key="11">
    <source>
        <dbReference type="EMBL" id="SEH38548.1"/>
    </source>
</evidence>
<evidence type="ECO:0000313" key="12">
    <source>
        <dbReference type="Proteomes" id="UP000183190"/>
    </source>
</evidence>
<dbReference type="EMBL" id="FNWV01000001">
    <property type="protein sequence ID" value="SEH38548.1"/>
    <property type="molecule type" value="Genomic_DNA"/>
</dbReference>
<dbReference type="Gene3D" id="1.10.10.10">
    <property type="entry name" value="Winged helix-like DNA-binding domain superfamily/Winged helix DNA-binding domain"/>
    <property type="match status" value="1"/>
</dbReference>
<dbReference type="HAMAP" id="MF_00173">
    <property type="entry name" value="Arg_repressor"/>
    <property type="match status" value="1"/>
</dbReference>
<dbReference type="InterPro" id="IPR001669">
    <property type="entry name" value="Arg_repress"/>
</dbReference>
<dbReference type="GO" id="GO:1900079">
    <property type="term" value="P:regulation of arginine biosynthetic process"/>
    <property type="evidence" value="ECO:0007669"/>
    <property type="project" value="UniProtKB-UniRule"/>
</dbReference>
<dbReference type="NCBIfam" id="TIGR01529">
    <property type="entry name" value="argR_whole"/>
    <property type="match status" value="1"/>
</dbReference>
<evidence type="ECO:0000256" key="2">
    <source>
        <dbReference type="ARBA" id="ARBA00008316"/>
    </source>
</evidence>
<keyword evidence="3 7" id="KW-0963">Cytoplasm</keyword>
<dbReference type="GO" id="GO:0034618">
    <property type="term" value="F:arginine binding"/>
    <property type="evidence" value="ECO:0007669"/>
    <property type="project" value="InterPro"/>
</dbReference>
<dbReference type="InterPro" id="IPR036251">
    <property type="entry name" value="Arg_repress_C_sf"/>
</dbReference>
<evidence type="ECO:0000256" key="8">
    <source>
        <dbReference type="NCBIfam" id="TIGR01529"/>
    </source>
</evidence>
<dbReference type="PANTHER" id="PTHR34471:SF1">
    <property type="entry name" value="ARGININE REPRESSOR"/>
    <property type="match status" value="1"/>
</dbReference>
<dbReference type="PANTHER" id="PTHR34471">
    <property type="entry name" value="ARGININE REPRESSOR"/>
    <property type="match status" value="1"/>
</dbReference>
<evidence type="ECO:0000256" key="3">
    <source>
        <dbReference type="ARBA" id="ARBA00022490"/>
    </source>
</evidence>
<comment type="subcellular location">
    <subcellularLocation>
        <location evidence="1 7">Cytoplasm</location>
    </subcellularLocation>
</comment>
<dbReference type="Pfam" id="PF01316">
    <property type="entry name" value="Arg_repressor"/>
    <property type="match status" value="1"/>
</dbReference>
<dbReference type="Gene3D" id="3.30.1360.40">
    <property type="match status" value="1"/>
</dbReference>
<evidence type="ECO:0000256" key="7">
    <source>
        <dbReference type="HAMAP-Rule" id="MF_00173"/>
    </source>
</evidence>
<keyword evidence="5 7" id="KW-0238">DNA-binding</keyword>
<proteinExistence type="inferred from homology"/>
<protein>
    <recommendedName>
        <fullName evidence="7 8">Arginine repressor</fullName>
    </recommendedName>
</protein>
<evidence type="ECO:0000256" key="4">
    <source>
        <dbReference type="ARBA" id="ARBA00023015"/>
    </source>
</evidence>
<dbReference type="GO" id="GO:0005737">
    <property type="term" value="C:cytoplasm"/>
    <property type="evidence" value="ECO:0007669"/>
    <property type="project" value="UniProtKB-SubCell"/>
</dbReference>
<organism evidence="11 12">
    <name type="scientific">Ruminococcus flavefaciens</name>
    <dbReference type="NCBI Taxonomy" id="1265"/>
    <lineage>
        <taxon>Bacteria</taxon>
        <taxon>Bacillati</taxon>
        <taxon>Bacillota</taxon>
        <taxon>Clostridia</taxon>
        <taxon>Eubacteriales</taxon>
        <taxon>Oscillospiraceae</taxon>
        <taxon>Ruminococcus</taxon>
    </lineage>
</organism>
<name>A0A1H6HWQ2_RUMFL</name>
<keyword evidence="7" id="KW-0678">Repressor</keyword>
<dbReference type="UniPathway" id="UPA00068"/>
<dbReference type="InterPro" id="IPR036390">
    <property type="entry name" value="WH_DNA-bd_sf"/>
</dbReference>
<dbReference type="SUPFAM" id="SSF55252">
    <property type="entry name" value="C-terminal domain of arginine repressor"/>
    <property type="match status" value="1"/>
</dbReference>
<evidence type="ECO:0000259" key="10">
    <source>
        <dbReference type="Pfam" id="PF02863"/>
    </source>
</evidence>
<dbReference type="InterPro" id="IPR020899">
    <property type="entry name" value="Arg_repress_C"/>
</dbReference>
<evidence type="ECO:0000256" key="6">
    <source>
        <dbReference type="ARBA" id="ARBA00023163"/>
    </source>
</evidence>
<comment type="function">
    <text evidence="7">Regulates arginine biosynthesis genes.</text>
</comment>
<keyword evidence="4 7" id="KW-0805">Transcription regulation</keyword>
<dbReference type="GO" id="GO:0003700">
    <property type="term" value="F:DNA-binding transcription factor activity"/>
    <property type="evidence" value="ECO:0007669"/>
    <property type="project" value="UniProtKB-UniRule"/>
</dbReference>
<dbReference type="AlphaFoldDB" id="A0A1H6HWQ2"/>
<dbReference type="Proteomes" id="UP000183190">
    <property type="component" value="Unassembled WGS sequence"/>
</dbReference>
<dbReference type="OrthoDB" id="9807089at2"/>
<dbReference type="InterPro" id="IPR020900">
    <property type="entry name" value="Arg_repress_DNA-bd"/>
</dbReference>
<keyword evidence="7" id="KW-0028">Amino-acid biosynthesis</keyword>
<gene>
    <name evidence="7" type="primary">argR</name>
    <name evidence="11" type="ORF">SAMN02910265_00246</name>
</gene>
<dbReference type="PRINTS" id="PR01467">
    <property type="entry name" value="ARGREPRESSOR"/>
</dbReference>
<sequence>MKNRRHEAILEIINEQPVATQELLIQLLAQRGIKTTQATLSRDIQQLSLVKQRDEHGVYRYSVPAAAVAERSLFEEAVISVDYAMNTIVLKCRAGMAQGTCAAIDSVEHQGVVGTIAGDDTIFILVRSEADAKKLSKKFRSELFPRR</sequence>
<evidence type="ECO:0000256" key="1">
    <source>
        <dbReference type="ARBA" id="ARBA00004496"/>
    </source>
</evidence>
<dbReference type="InterPro" id="IPR036388">
    <property type="entry name" value="WH-like_DNA-bd_sf"/>
</dbReference>
<accession>A0A1H6HWQ2</accession>
<dbReference type="GO" id="GO:0006526">
    <property type="term" value="P:L-arginine biosynthetic process"/>
    <property type="evidence" value="ECO:0007669"/>
    <property type="project" value="UniProtKB-UniPathway"/>
</dbReference>
<dbReference type="RefSeq" id="WP_074714087.1">
    <property type="nucleotide sequence ID" value="NZ_FNWV01000001.1"/>
</dbReference>
<keyword evidence="6 7" id="KW-0804">Transcription</keyword>
<evidence type="ECO:0000259" key="9">
    <source>
        <dbReference type="Pfam" id="PF01316"/>
    </source>
</evidence>
<reference evidence="11 12" key="1">
    <citation type="submission" date="2016-10" db="EMBL/GenBank/DDBJ databases">
        <authorList>
            <person name="de Groot N.N."/>
        </authorList>
    </citation>
    <scope>NUCLEOTIDE SEQUENCE [LARGE SCALE GENOMIC DNA]</scope>
    <source>
        <strain evidence="11 12">YAD2003</strain>
    </source>
</reference>